<sequence length="329" mass="36592">MVSLPRLKARRDAGEPAAPALARRRPPAPRRRFTSTQIWIWLFLTPTVVLYGLYTVYPIFASYWFSFVEWNGFEADKTWVGLQNYQEVLADPQFWNSFTVTALFTIVAVPVKVILSLLVALLLNSPKMPLRNLFRTAFFLPVVTTTAIVGVVMQFVFDPSDGPINSLLLALGLVDEGVNFLGESSTALWTVVAVFVWKWFGVTLIYWLAALQTIPDDVYQAAGIDGAGPWSMLRHITMPLLKPFTVIITLLTVESTLKVFDLVLTMTNGGPFYSTEVVEIYIYRWSFAATTPQLGFASAAAVIFGMFVCAIGLLQFLGIRAARKAGDLV</sequence>
<comment type="subcellular location">
    <subcellularLocation>
        <location evidence="1 7">Cell membrane</location>
        <topology evidence="1 7">Multi-pass membrane protein</topology>
    </subcellularLocation>
</comment>
<evidence type="ECO:0000259" key="9">
    <source>
        <dbReference type="PROSITE" id="PS50928"/>
    </source>
</evidence>
<feature type="transmembrane region" description="Helical" evidence="7">
    <location>
        <begin position="38"/>
        <end position="60"/>
    </location>
</feature>
<comment type="caution">
    <text evidence="10">The sequence shown here is derived from an EMBL/GenBank/DDBJ whole genome shotgun (WGS) entry which is preliminary data.</text>
</comment>
<evidence type="ECO:0000256" key="7">
    <source>
        <dbReference type="RuleBase" id="RU363032"/>
    </source>
</evidence>
<dbReference type="GO" id="GO:0005886">
    <property type="term" value="C:plasma membrane"/>
    <property type="evidence" value="ECO:0007669"/>
    <property type="project" value="UniProtKB-SubCell"/>
</dbReference>
<reference evidence="10" key="1">
    <citation type="submission" date="2020-11" db="EMBL/GenBank/DDBJ databases">
        <title>Whole-genome analyses of Nonomuraea sp. K274.</title>
        <authorList>
            <person name="Veyisoglu A."/>
        </authorList>
    </citation>
    <scope>NUCLEOTIDE SEQUENCE</scope>
    <source>
        <strain evidence="10">K274</strain>
    </source>
</reference>
<feature type="domain" description="ABC transmembrane type-1" evidence="9">
    <location>
        <begin position="98"/>
        <end position="315"/>
    </location>
</feature>
<name>A0A931A4P0_9ACTN</name>
<keyword evidence="2 7" id="KW-0813">Transport</keyword>
<evidence type="ECO:0000256" key="8">
    <source>
        <dbReference type="SAM" id="MobiDB-lite"/>
    </source>
</evidence>
<keyword evidence="4 7" id="KW-0812">Transmembrane</keyword>
<dbReference type="CDD" id="cd06261">
    <property type="entry name" value="TM_PBP2"/>
    <property type="match status" value="1"/>
</dbReference>
<dbReference type="RefSeq" id="WP_195895117.1">
    <property type="nucleotide sequence ID" value="NZ_JADOGI010000023.1"/>
</dbReference>
<dbReference type="Gene3D" id="1.10.3720.10">
    <property type="entry name" value="MetI-like"/>
    <property type="match status" value="1"/>
</dbReference>
<comment type="similarity">
    <text evidence="7">Belongs to the binding-protein-dependent transport system permease family.</text>
</comment>
<feature type="transmembrane region" description="Helical" evidence="7">
    <location>
        <begin position="240"/>
        <end position="260"/>
    </location>
</feature>
<dbReference type="PANTHER" id="PTHR30193">
    <property type="entry name" value="ABC TRANSPORTER PERMEASE PROTEIN"/>
    <property type="match status" value="1"/>
</dbReference>
<dbReference type="InterPro" id="IPR035906">
    <property type="entry name" value="MetI-like_sf"/>
</dbReference>
<keyword evidence="6 7" id="KW-0472">Membrane</keyword>
<evidence type="ECO:0000256" key="6">
    <source>
        <dbReference type="ARBA" id="ARBA00023136"/>
    </source>
</evidence>
<dbReference type="AlphaFoldDB" id="A0A931A4P0"/>
<dbReference type="EMBL" id="JADOGI010000023">
    <property type="protein sequence ID" value="MBF8186136.1"/>
    <property type="molecule type" value="Genomic_DNA"/>
</dbReference>
<dbReference type="GO" id="GO:0055085">
    <property type="term" value="P:transmembrane transport"/>
    <property type="evidence" value="ECO:0007669"/>
    <property type="project" value="InterPro"/>
</dbReference>
<dbReference type="Proteomes" id="UP000605361">
    <property type="component" value="Unassembled WGS sequence"/>
</dbReference>
<dbReference type="SUPFAM" id="SSF161098">
    <property type="entry name" value="MetI-like"/>
    <property type="match status" value="1"/>
</dbReference>
<evidence type="ECO:0000256" key="4">
    <source>
        <dbReference type="ARBA" id="ARBA00022692"/>
    </source>
</evidence>
<dbReference type="PROSITE" id="PS50928">
    <property type="entry name" value="ABC_TM1"/>
    <property type="match status" value="1"/>
</dbReference>
<evidence type="ECO:0000256" key="5">
    <source>
        <dbReference type="ARBA" id="ARBA00022989"/>
    </source>
</evidence>
<feature type="region of interest" description="Disordered" evidence="8">
    <location>
        <begin position="1"/>
        <end position="28"/>
    </location>
</feature>
<dbReference type="InterPro" id="IPR051393">
    <property type="entry name" value="ABC_transporter_permease"/>
</dbReference>
<organism evidence="10 11">
    <name type="scientific">Nonomuraea cypriaca</name>
    <dbReference type="NCBI Taxonomy" id="1187855"/>
    <lineage>
        <taxon>Bacteria</taxon>
        <taxon>Bacillati</taxon>
        <taxon>Actinomycetota</taxon>
        <taxon>Actinomycetes</taxon>
        <taxon>Streptosporangiales</taxon>
        <taxon>Streptosporangiaceae</taxon>
        <taxon>Nonomuraea</taxon>
    </lineage>
</organism>
<feature type="transmembrane region" description="Helical" evidence="7">
    <location>
        <begin position="102"/>
        <end position="124"/>
    </location>
</feature>
<proteinExistence type="inferred from homology"/>
<dbReference type="InterPro" id="IPR000515">
    <property type="entry name" value="MetI-like"/>
</dbReference>
<evidence type="ECO:0000256" key="2">
    <source>
        <dbReference type="ARBA" id="ARBA00022448"/>
    </source>
</evidence>
<accession>A0A931A4P0</accession>
<protein>
    <submittedName>
        <fullName evidence="10">Sugar ABC transporter permease</fullName>
    </submittedName>
</protein>
<evidence type="ECO:0000313" key="11">
    <source>
        <dbReference type="Proteomes" id="UP000605361"/>
    </source>
</evidence>
<feature type="transmembrane region" description="Helical" evidence="7">
    <location>
        <begin position="136"/>
        <end position="157"/>
    </location>
</feature>
<dbReference type="PANTHER" id="PTHR30193:SF37">
    <property type="entry name" value="INNER MEMBRANE ABC TRANSPORTER PERMEASE PROTEIN YCJO"/>
    <property type="match status" value="1"/>
</dbReference>
<feature type="transmembrane region" description="Helical" evidence="7">
    <location>
        <begin position="294"/>
        <end position="314"/>
    </location>
</feature>
<keyword evidence="3" id="KW-1003">Cell membrane</keyword>
<feature type="transmembrane region" description="Helical" evidence="7">
    <location>
        <begin position="187"/>
        <end position="209"/>
    </location>
</feature>
<gene>
    <name evidence="10" type="ORF">ITP53_10325</name>
</gene>
<evidence type="ECO:0000313" key="10">
    <source>
        <dbReference type="EMBL" id="MBF8186136.1"/>
    </source>
</evidence>
<keyword evidence="5 7" id="KW-1133">Transmembrane helix</keyword>
<keyword evidence="11" id="KW-1185">Reference proteome</keyword>
<dbReference type="Pfam" id="PF00528">
    <property type="entry name" value="BPD_transp_1"/>
    <property type="match status" value="1"/>
</dbReference>
<evidence type="ECO:0000256" key="1">
    <source>
        <dbReference type="ARBA" id="ARBA00004651"/>
    </source>
</evidence>
<evidence type="ECO:0000256" key="3">
    <source>
        <dbReference type="ARBA" id="ARBA00022475"/>
    </source>
</evidence>